<evidence type="ECO:0000256" key="1">
    <source>
        <dbReference type="SAM" id="MobiDB-lite"/>
    </source>
</evidence>
<evidence type="ECO:0000313" key="4">
    <source>
        <dbReference type="Proteomes" id="UP000887013"/>
    </source>
</evidence>
<sequence length="237" mass="27240">MTEDSNAQQHVSRVAAKLPPLWKQNIKLWFLQAEASFELSGITNDVTKYNNVIAAIDSEILSVVSDLLFDPPHADRYTTLKNRLIQEFSDSENQQIRKLLSELQLGDDKPSHLLRKTSEKLENLAKLADKIAEVRASPFTPNVYAVSGRSEQSSDSPHSPLNEMVELRGEIAALSKQVERSKNRFRRRYGKSPYRSKTPSRRENYHFNDEFCYYHKRFGSKAKKCREPCTFAKTSEN</sequence>
<gene>
    <name evidence="3" type="primary">AVEN_40157_1</name>
    <name evidence="3" type="ORF">NPIL_627451</name>
</gene>
<reference evidence="3" key="1">
    <citation type="submission" date="2020-08" db="EMBL/GenBank/DDBJ databases">
        <title>Multicomponent nature underlies the extraordinary mechanical properties of spider dragline silk.</title>
        <authorList>
            <person name="Kono N."/>
            <person name="Nakamura H."/>
            <person name="Mori M."/>
            <person name="Yoshida Y."/>
            <person name="Ohtoshi R."/>
            <person name="Malay A.D."/>
            <person name="Moran D.A.P."/>
            <person name="Tomita M."/>
            <person name="Numata K."/>
            <person name="Arakawa K."/>
        </authorList>
    </citation>
    <scope>NUCLEOTIDE SEQUENCE</scope>
</reference>
<dbReference type="InterPro" id="IPR055469">
    <property type="entry name" value="DUF7041"/>
</dbReference>
<proteinExistence type="predicted"/>
<feature type="domain" description="DUF7041" evidence="2">
    <location>
        <begin position="18"/>
        <end position="100"/>
    </location>
</feature>
<protein>
    <recommendedName>
        <fullName evidence="2">DUF7041 domain-containing protein</fullName>
    </recommendedName>
</protein>
<dbReference type="PANTHER" id="PTHR33327:SF3">
    <property type="entry name" value="RNA-DIRECTED DNA POLYMERASE"/>
    <property type="match status" value="1"/>
</dbReference>
<dbReference type="EMBL" id="BMAW01005704">
    <property type="protein sequence ID" value="GFS95582.1"/>
    <property type="molecule type" value="Genomic_DNA"/>
</dbReference>
<dbReference type="PANTHER" id="PTHR33327">
    <property type="entry name" value="ENDONUCLEASE"/>
    <property type="match status" value="1"/>
</dbReference>
<keyword evidence="4" id="KW-1185">Reference proteome</keyword>
<organism evidence="3 4">
    <name type="scientific">Nephila pilipes</name>
    <name type="common">Giant wood spider</name>
    <name type="synonym">Nephila maculata</name>
    <dbReference type="NCBI Taxonomy" id="299642"/>
    <lineage>
        <taxon>Eukaryota</taxon>
        <taxon>Metazoa</taxon>
        <taxon>Ecdysozoa</taxon>
        <taxon>Arthropoda</taxon>
        <taxon>Chelicerata</taxon>
        <taxon>Arachnida</taxon>
        <taxon>Araneae</taxon>
        <taxon>Araneomorphae</taxon>
        <taxon>Entelegynae</taxon>
        <taxon>Araneoidea</taxon>
        <taxon>Nephilidae</taxon>
        <taxon>Nephila</taxon>
    </lineage>
</organism>
<accession>A0A8X6TCL4</accession>
<dbReference type="OrthoDB" id="6508260at2759"/>
<evidence type="ECO:0000259" key="2">
    <source>
        <dbReference type="Pfam" id="PF23055"/>
    </source>
</evidence>
<feature type="region of interest" description="Disordered" evidence="1">
    <location>
        <begin position="182"/>
        <end position="201"/>
    </location>
</feature>
<name>A0A8X6TCL4_NEPPI</name>
<evidence type="ECO:0000313" key="3">
    <source>
        <dbReference type="EMBL" id="GFS95582.1"/>
    </source>
</evidence>
<dbReference type="AlphaFoldDB" id="A0A8X6TCL4"/>
<dbReference type="Proteomes" id="UP000887013">
    <property type="component" value="Unassembled WGS sequence"/>
</dbReference>
<comment type="caution">
    <text evidence="3">The sequence shown here is derived from an EMBL/GenBank/DDBJ whole genome shotgun (WGS) entry which is preliminary data.</text>
</comment>
<dbReference type="Pfam" id="PF23055">
    <property type="entry name" value="DUF7041"/>
    <property type="match status" value="1"/>
</dbReference>